<keyword evidence="7" id="KW-0997">Cell inner membrane</keyword>
<dbReference type="PANTHER" id="PTHR30221">
    <property type="entry name" value="SMALL-CONDUCTANCE MECHANOSENSITIVE CHANNEL"/>
    <property type="match status" value="1"/>
</dbReference>
<dbReference type="Gene3D" id="1.10.287.1260">
    <property type="match status" value="1"/>
</dbReference>
<feature type="transmembrane region" description="Helical" evidence="7">
    <location>
        <begin position="21"/>
        <end position="39"/>
    </location>
</feature>
<evidence type="ECO:0000256" key="5">
    <source>
        <dbReference type="ARBA" id="ARBA00022989"/>
    </source>
</evidence>
<comment type="caution">
    <text evidence="7">Lacks conserved residue(s) required for the propagation of feature annotation.</text>
</comment>
<evidence type="ECO:0000259" key="8">
    <source>
        <dbReference type="Pfam" id="PF00924"/>
    </source>
</evidence>
<keyword evidence="7" id="KW-0813">Transport</keyword>
<dbReference type="InterPro" id="IPR006685">
    <property type="entry name" value="MscS_channel_2nd"/>
</dbReference>
<dbReference type="SUPFAM" id="SSF50182">
    <property type="entry name" value="Sm-like ribonucleoproteins"/>
    <property type="match status" value="1"/>
</dbReference>
<dbReference type="SUPFAM" id="SSF82861">
    <property type="entry name" value="Mechanosensitive channel protein MscS (YggB), transmembrane region"/>
    <property type="match status" value="1"/>
</dbReference>
<dbReference type="SUPFAM" id="SSF82689">
    <property type="entry name" value="Mechanosensitive channel protein MscS (YggB), C-terminal domain"/>
    <property type="match status" value="1"/>
</dbReference>
<dbReference type="KEGG" id="cber:B5D82_05860"/>
<comment type="subunit">
    <text evidence="7">Homoheptamer.</text>
</comment>
<evidence type="ECO:0000256" key="3">
    <source>
        <dbReference type="ARBA" id="ARBA00022475"/>
    </source>
</evidence>
<feature type="domain" description="Mechanosensitive ion channel MscS C-terminal" evidence="9">
    <location>
        <begin position="183"/>
        <end position="267"/>
    </location>
</feature>
<name>A0A222G6B2_9GAMM</name>
<dbReference type="Pfam" id="PF00924">
    <property type="entry name" value="MS_channel_2nd"/>
    <property type="match status" value="1"/>
</dbReference>
<dbReference type="InterPro" id="IPR045275">
    <property type="entry name" value="MscS_archaea/bacteria_type"/>
</dbReference>
<protein>
    <recommendedName>
        <fullName evidence="7">Small-conductance mechanosensitive channel</fullName>
    </recommendedName>
</protein>
<dbReference type="AlphaFoldDB" id="A0A222G6B2"/>
<dbReference type="Proteomes" id="UP000202259">
    <property type="component" value="Chromosome"/>
</dbReference>
<dbReference type="InterPro" id="IPR049278">
    <property type="entry name" value="MS_channel_C"/>
</dbReference>
<keyword evidence="6 7" id="KW-0472">Membrane</keyword>
<dbReference type="Gene3D" id="3.30.70.100">
    <property type="match status" value="1"/>
</dbReference>
<comment type="similarity">
    <text evidence="2 7">Belongs to the MscS (TC 1.A.23) family.</text>
</comment>
<dbReference type="InterPro" id="IPR011066">
    <property type="entry name" value="MscS_channel_C_sf"/>
</dbReference>
<feature type="transmembrane region" description="Helical" evidence="7">
    <location>
        <begin position="96"/>
        <end position="122"/>
    </location>
</feature>
<evidence type="ECO:0000313" key="10">
    <source>
        <dbReference type="EMBL" id="ASP47330.1"/>
    </source>
</evidence>
<accession>A0A222G6B2</accession>
<keyword evidence="3" id="KW-1003">Cell membrane</keyword>
<gene>
    <name evidence="10" type="ORF">B5D82_05860</name>
</gene>
<evidence type="ECO:0000256" key="2">
    <source>
        <dbReference type="ARBA" id="ARBA00008017"/>
    </source>
</evidence>
<dbReference type="RefSeq" id="WP_081149926.1">
    <property type="nucleotide sequence ID" value="NZ_CP020465.1"/>
</dbReference>
<evidence type="ECO:0000256" key="4">
    <source>
        <dbReference type="ARBA" id="ARBA00022692"/>
    </source>
</evidence>
<dbReference type="PANTHER" id="PTHR30221:SF1">
    <property type="entry name" value="SMALL-CONDUCTANCE MECHANOSENSITIVE CHANNEL"/>
    <property type="match status" value="1"/>
</dbReference>
<evidence type="ECO:0000256" key="6">
    <source>
        <dbReference type="ARBA" id="ARBA00023136"/>
    </source>
</evidence>
<dbReference type="InterPro" id="IPR011014">
    <property type="entry name" value="MscS_channel_TM-2"/>
</dbReference>
<dbReference type="OrthoDB" id="9799209at2"/>
<proteinExistence type="inferred from homology"/>
<evidence type="ECO:0000256" key="7">
    <source>
        <dbReference type="RuleBase" id="RU369025"/>
    </source>
</evidence>
<evidence type="ECO:0000313" key="11">
    <source>
        <dbReference type="Proteomes" id="UP000202259"/>
    </source>
</evidence>
<dbReference type="InterPro" id="IPR023408">
    <property type="entry name" value="MscS_beta-dom_sf"/>
</dbReference>
<dbReference type="GO" id="GO:0008381">
    <property type="term" value="F:mechanosensitive monoatomic ion channel activity"/>
    <property type="evidence" value="ECO:0007669"/>
    <property type="project" value="InterPro"/>
</dbReference>
<dbReference type="EMBL" id="CP020465">
    <property type="protein sequence ID" value="ASP47330.1"/>
    <property type="molecule type" value="Genomic_DNA"/>
</dbReference>
<organism evidence="10 11">
    <name type="scientific">Cognaticolwellia beringensis</name>
    <dbReference type="NCBI Taxonomy" id="1967665"/>
    <lineage>
        <taxon>Bacteria</taxon>
        <taxon>Pseudomonadati</taxon>
        <taxon>Pseudomonadota</taxon>
        <taxon>Gammaproteobacteria</taxon>
        <taxon>Alteromonadales</taxon>
        <taxon>Colwelliaceae</taxon>
        <taxon>Cognaticolwellia</taxon>
    </lineage>
</organism>
<evidence type="ECO:0000256" key="1">
    <source>
        <dbReference type="ARBA" id="ARBA00004651"/>
    </source>
</evidence>
<comment type="function">
    <text evidence="7">Mechanosensitive channel that participates in the regulation of osmotic pressure changes within the cell, opening in response to stretch forces in the membrane lipid bilayer, without the need for other proteins. Contributes to normal resistance to hypoosmotic shock. Forms an ion channel of 1.0 nanosiemens conductance with a slight preference for anions.</text>
</comment>
<keyword evidence="7" id="KW-0407">Ion channel</keyword>
<keyword evidence="5 7" id="KW-1133">Transmembrane helix</keyword>
<comment type="subcellular location">
    <subcellularLocation>
        <location evidence="7">Cell inner membrane</location>
        <topology evidence="7">Multi-pass membrane protein</topology>
    </subcellularLocation>
    <subcellularLocation>
        <location evidence="1">Cell membrane</location>
        <topology evidence="1">Multi-pass membrane protein</topology>
    </subcellularLocation>
</comment>
<dbReference type="GO" id="GO:0005886">
    <property type="term" value="C:plasma membrane"/>
    <property type="evidence" value="ECO:0007669"/>
    <property type="project" value="UniProtKB-SubCell"/>
</dbReference>
<keyword evidence="7" id="KW-0406">Ion transport</keyword>
<evidence type="ECO:0000259" key="9">
    <source>
        <dbReference type="Pfam" id="PF21082"/>
    </source>
</evidence>
<sequence length="293" mass="32515">MEPINILVAQLRDIARGAIEVMPQLLIALVIILLTYAFAKLAKNIAQRILKKTKLRKSLINLLILFSSIAIWIIGIMIAAIIAFPGLTPTKMLAGLGIGSVAIGFAFKDIFENFLAGIIILIRKEMRINDFIACEGYEGTVETILVRETHIRQPDGELVILPNSILFKNPLTIRTDLDQRRTTIVCGVGYGENVDEARAVIKQAVTDCKTVISDSRPVQIFANEFADSSINFEVTWWTGSKPLDIRESRDEVVAAVKSALDKSGIEIPFPYRTLTFNQPISVNTDKQQDKSSE</sequence>
<dbReference type="Pfam" id="PF05552">
    <property type="entry name" value="MS_channel_1st_1"/>
    <property type="match status" value="1"/>
</dbReference>
<feature type="domain" description="Mechanosensitive ion channel MscS" evidence="8">
    <location>
        <begin position="109"/>
        <end position="170"/>
    </location>
</feature>
<dbReference type="InterPro" id="IPR008910">
    <property type="entry name" value="MSC_TM_helix"/>
</dbReference>
<keyword evidence="11" id="KW-1185">Reference proteome</keyword>
<keyword evidence="4 7" id="KW-0812">Transmembrane</keyword>
<dbReference type="Pfam" id="PF21082">
    <property type="entry name" value="MS_channel_3rd"/>
    <property type="match status" value="1"/>
</dbReference>
<dbReference type="InterPro" id="IPR010920">
    <property type="entry name" value="LSM_dom_sf"/>
</dbReference>
<dbReference type="Gene3D" id="2.30.30.60">
    <property type="match status" value="1"/>
</dbReference>
<feature type="transmembrane region" description="Helical" evidence="7">
    <location>
        <begin position="59"/>
        <end position="84"/>
    </location>
</feature>
<reference evidence="10 11" key="1">
    <citation type="submission" date="2017-08" db="EMBL/GenBank/DDBJ databases">
        <title>Complete genome of Colwellia sp. NB097-1, a psychrophile bacterium ioslated from Bering Sea.</title>
        <authorList>
            <person name="Chen X."/>
        </authorList>
    </citation>
    <scope>NUCLEOTIDE SEQUENCE [LARGE SCALE GENOMIC DNA]</scope>
    <source>
        <strain evidence="10 11">NB097-1</strain>
    </source>
</reference>